<evidence type="ECO:0000313" key="1">
    <source>
        <dbReference type="EMBL" id="KYQ53237.1"/>
    </source>
</evidence>
<protein>
    <recommendedName>
        <fullName evidence="3">HTH iclR-type domain-containing protein</fullName>
    </recommendedName>
</protein>
<dbReference type="STRING" id="64791.A0A151WZP6"/>
<keyword evidence="2" id="KW-1185">Reference proteome</keyword>
<dbReference type="AlphaFoldDB" id="A0A151WZP6"/>
<organism evidence="1 2">
    <name type="scientific">Mycetomoellerius zeteki</name>
    <dbReference type="NCBI Taxonomy" id="64791"/>
    <lineage>
        <taxon>Eukaryota</taxon>
        <taxon>Metazoa</taxon>
        <taxon>Ecdysozoa</taxon>
        <taxon>Arthropoda</taxon>
        <taxon>Hexapoda</taxon>
        <taxon>Insecta</taxon>
        <taxon>Pterygota</taxon>
        <taxon>Neoptera</taxon>
        <taxon>Endopterygota</taxon>
        <taxon>Hymenoptera</taxon>
        <taxon>Apocrita</taxon>
        <taxon>Aculeata</taxon>
        <taxon>Formicoidea</taxon>
        <taxon>Formicidae</taxon>
        <taxon>Myrmicinae</taxon>
        <taxon>Mycetomoellerius</taxon>
    </lineage>
</organism>
<reference evidence="1 2" key="1">
    <citation type="submission" date="2015-09" db="EMBL/GenBank/DDBJ databases">
        <title>Trachymyrmex zeteki WGS genome.</title>
        <authorList>
            <person name="Nygaard S."/>
            <person name="Hu H."/>
            <person name="Boomsma J."/>
            <person name="Zhang G."/>
        </authorList>
    </citation>
    <scope>NUCLEOTIDE SEQUENCE [LARGE SCALE GENOMIC DNA]</scope>
    <source>
        <strain evidence="1">Tzet28-1</strain>
        <tissue evidence="1">Whole body</tissue>
    </source>
</reference>
<gene>
    <name evidence="1" type="ORF">ALC60_07627</name>
</gene>
<sequence length="103" mass="12176">MIHQNPHISTRRVERKLGIPQTTAHRLLRSVNYHPFNVNNLLSSRMAAIWESLRISTGSKSVISTTFTKGYKNIDYFCRRIICHFTDQNFIRLQMLKKIHKHL</sequence>
<evidence type="ECO:0008006" key="3">
    <source>
        <dbReference type="Google" id="ProtNLM"/>
    </source>
</evidence>
<name>A0A151WZP6_9HYME</name>
<accession>A0A151WZP6</accession>
<proteinExistence type="predicted"/>
<evidence type="ECO:0000313" key="2">
    <source>
        <dbReference type="Proteomes" id="UP000075809"/>
    </source>
</evidence>
<dbReference type="Proteomes" id="UP000075809">
    <property type="component" value="Unassembled WGS sequence"/>
</dbReference>
<dbReference type="EMBL" id="KQ982643">
    <property type="protein sequence ID" value="KYQ53237.1"/>
    <property type="molecule type" value="Genomic_DNA"/>
</dbReference>